<organism evidence="1">
    <name type="scientific">viral metagenome</name>
    <dbReference type="NCBI Taxonomy" id="1070528"/>
    <lineage>
        <taxon>unclassified sequences</taxon>
        <taxon>metagenomes</taxon>
        <taxon>organismal metagenomes</taxon>
    </lineage>
</organism>
<dbReference type="AlphaFoldDB" id="A0A6M3X726"/>
<reference evidence="1" key="1">
    <citation type="submission" date="2020-03" db="EMBL/GenBank/DDBJ databases">
        <title>The deep terrestrial virosphere.</title>
        <authorList>
            <person name="Holmfeldt K."/>
            <person name="Nilsson E."/>
            <person name="Simone D."/>
            <person name="Lopez-Fernandez M."/>
            <person name="Wu X."/>
            <person name="de Brujin I."/>
            <person name="Lundin D."/>
            <person name="Andersson A."/>
            <person name="Bertilsson S."/>
            <person name="Dopson M."/>
        </authorList>
    </citation>
    <scope>NUCLEOTIDE SEQUENCE</scope>
    <source>
        <strain evidence="1">MM171B03600</strain>
    </source>
</reference>
<dbReference type="EMBL" id="MT143960">
    <property type="protein sequence ID" value="QJH93257.1"/>
    <property type="molecule type" value="Genomic_DNA"/>
</dbReference>
<proteinExistence type="predicted"/>
<evidence type="ECO:0000313" key="1">
    <source>
        <dbReference type="EMBL" id="QJH93257.1"/>
    </source>
</evidence>
<protein>
    <submittedName>
        <fullName evidence="1">Uncharacterized protein</fullName>
    </submittedName>
</protein>
<name>A0A6M3X726_9ZZZZ</name>
<accession>A0A6M3X726</accession>
<gene>
    <name evidence="1" type="ORF">MM171B03600_0009</name>
</gene>
<sequence>MLVDPATTQAAIQVLNPAVQWVIGASAGVVGTCQAVSFFLKLRNGNGGDNGKTNGKPKCKDAPENVECRMSISGIAEDQKGVNKFINDTNLVWEKHNTLFRDLLKETRKSNQLLGAIAGNGKSKG</sequence>